<dbReference type="InterPro" id="IPR016174">
    <property type="entry name" value="Di-haem_cyt_TM"/>
</dbReference>
<reference evidence="3" key="1">
    <citation type="journal article" date="2021" name="PeerJ">
        <title>Extensive microbial diversity within the chicken gut microbiome revealed by metagenomics and culture.</title>
        <authorList>
            <person name="Gilroy R."/>
            <person name="Ravi A."/>
            <person name="Getino M."/>
            <person name="Pursley I."/>
            <person name="Horton D.L."/>
            <person name="Alikhan N.F."/>
            <person name="Baker D."/>
            <person name="Gharbi K."/>
            <person name="Hall N."/>
            <person name="Watson M."/>
            <person name="Adriaenssens E.M."/>
            <person name="Foster-Nyarko E."/>
            <person name="Jarju S."/>
            <person name="Secka A."/>
            <person name="Antonio M."/>
            <person name="Oren A."/>
            <person name="Chaudhuri R.R."/>
            <person name="La Ragione R."/>
            <person name="Hildebrand F."/>
            <person name="Pallen M.J."/>
        </authorList>
    </citation>
    <scope>NUCLEOTIDE SEQUENCE</scope>
    <source>
        <strain evidence="3">7318</strain>
    </source>
</reference>
<feature type="transmembrane region" description="Helical" evidence="1">
    <location>
        <begin position="43"/>
        <end position="66"/>
    </location>
</feature>
<sequence>MNKLSRMRLTFFVLAVVFFIVAVTGICMDFHLTLFDRRLMKNFHIYCGYIMIVFMIIHLVDNSVWIKNIFKSKKK</sequence>
<evidence type="ECO:0000313" key="4">
    <source>
        <dbReference type="Proteomes" id="UP000780768"/>
    </source>
</evidence>
<gene>
    <name evidence="3" type="ORF">K8V65_04245</name>
</gene>
<keyword evidence="1" id="KW-0812">Transmembrane</keyword>
<evidence type="ECO:0000256" key="1">
    <source>
        <dbReference type="SAM" id="Phobius"/>
    </source>
</evidence>
<accession>A0A921HP74</accession>
<dbReference type="GO" id="GO:0022904">
    <property type="term" value="P:respiratory electron transport chain"/>
    <property type="evidence" value="ECO:0007669"/>
    <property type="project" value="InterPro"/>
</dbReference>
<dbReference type="EMBL" id="DYVR01000111">
    <property type="protein sequence ID" value="HJF84850.1"/>
    <property type="molecule type" value="Genomic_DNA"/>
</dbReference>
<reference evidence="3" key="2">
    <citation type="submission" date="2021-09" db="EMBL/GenBank/DDBJ databases">
        <authorList>
            <person name="Gilroy R."/>
        </authorList>
    </citation>
    <scope>NUCLEOTIDE SEQUENCE</scope>
    <source>
        <strain evidence="3">7318</strain>
    </source>
</reference>
<name>A0A921HP74_9FIRM</name>
<proteinExistence type="predicted"/>
<dbReference type="SUPFAM" id="SSF81342">
    <property type="entry name" value="Transmembrane di-heme cytochromes"/>
    <property type="match status" value="1"/>
</dbReference>
<dbReference type="Gene3D" id="1.20.950.20">
    <property type="entry name" value="Transmembrane di-heme cytochromes, Chain C"/>
    <property type="match status" value="1"/>
</dbReference>
<organism evidence="3 4">
    <name type="scientific">Megamonas hypermegale</name>
    <dbReference type="NCBI Taxonomy" id="158847"/>
    <lineage>
        <taxon>Bacteria</taxon>
        <taxon>Bacillati</taxon>
        <taxon>Bacillota</taxon>
        <taxon>Negativicutes</taxon>
        <taxon>Selenomonadales</taxon>
        <taxon>Selenomonadaceae</taxon>
        <taxon>Megamonas</taxon>
    </lineage>
</organism>
<comment type="caution">
    <text evidence="3">The sequence shown here is derived from an EMBL/GenBank/DDBJ whole genome shotgun (WGS) entry which is preliminary data.</text>
</comment>
<feature type="domain" description="Flavinylation-associated cytochrome" evidence="2">
    <location>
        <begin position="10"/>
        <end position="60"/>
    </location>
</feature>
<keyword evidence="1" id="KW-0472">Membrane</keyword>
<dbReference type="Proteomes" id="UP000780768">
    <property type="component" value="Unassembled WGS sequence"/>
</dbReference>
<dbReference type="RefSeq" id="WP_289547466.1">
    <property type="nucleotide sequence ID" value="NZ_CAKMHU010000026.1"/>
</dbReference>
<protein>
    <submittedName>
        <fullName evidence="3">DUF4405 domain-containing protein</fullName>
    </submittedName>
</protein>
<evidence type="ECO:0000259" key="2">
    <source>
        <dbReference type="Pfam" id="PF14358"/>
    </source>
</evidence>
<dbReference type="InterPro" id="IPR025517">
    <property type="entry name" value="DUF4405"/>
</dbReference>
<dbReference type="Pfam" id="PF14358">
    <property type="entry name" value="DUF4405"/>
    <property type="match status" value="1"/>
</dbReference>
<keyword evidence="1" id="KW-1133">Transmembrane helix</keyword>
<dbReference type="AlphaFoldDB" id="A0A921HP74"/>
<evidence type="ECO:0000313" key="3">
    <source>
        <dbReference type="EMBL" id="HJF84850.1"/>
    </source>
</evidence>
<dbReference type="GO" id="GO:0016020">
    <property type="term" value="C:membrane"/>
    <property type="evidence" value="ECO:0007669"/>
    <property type="project" value="InterPro"/>
</dbReference>